<dbReference type="EMBL" id="MT143545">
    <property type="protein sequence ID" value="QJA98015.1"/>
    <property type="molecule type" value="Genomic_DNA"/>
</dbReference>
<evidence type="ECO:0000313" key="1">
    <source>
        <dbReference type="EMBL" id="QJA98015.1"/>
    </source>
</evidence>
<dbReference type="AlphaFoldDB" id="A0A6M3LZ60"/>
<proteinExistence type="predicted"/>
<accession>A0A6M3LZ60</accession>
<gene>
    <name evidence="1" type="ORF">MM415B05761_0008</name>
</gene>
<reference evidence="1" key="1">
    <citation type="submission" date="2020-03" db="EMBL/GenBank/DDBJ databases">
        <title>The deep terrestrial virosphere.</title>
        <authorList>
            <person name="Holmfeldt K."/>
            <person name="Nilsson E."/>
            <person name="Simone D."/>
            <person name="Lopez-Fernandez M."/>
            <person name="Wu X."/>
            <person name="de Brujin I."/>
            <person name="Lundin D."/>
            <person name="Andersson A."/>
            <person name="Bertilsson S."/>
            <person name="Dopson M."/>
        </authorList>
    </citation>
    <scope>NUCLEOTIDE SEQUENCE</scope>
    <source>
        <strain evidence="1">MM415B05761</strain>
    </source>
</reference>
<organism evidence="1">
    <name type="scientific">viral metagenome</name>
    <dbReference type="NCBI Taxonomy" id="1070528"/>
    <lineage>
        <taxon>unclassified sequences</taxon>
        <taxon>metagenomes</taxon>
        <taxon>organismal metagenomes</taxon>
    </lineage>
</organism>
<sequence>MRTKMLPCCKCGEENYTDYMGRIDGRIYCQSCYDDKMDGIENAIIEECFLQNNFDLDGNRRG</sequence>
<protein>
    <submittedName>
        <fullName evidence="1">Uncharacterized protein</fullName>
    </submittedName>
</protein>
<name>A0A6M3LZ60_9ZZZZ</name>